<name>A0ABU9UDJ9_9SPIR</name>
<evidence type="ECO:0000313" key="2">
    <source>
        <dbReference type="EMBL" id="MEM5948759.1"/>
    </source>
</evidence>
<reference evidence="2 3" key="1">
    <citation type="submission" date="2024-03" db="EMBL/GenBank/DDBJ databases">
        <title>Ignisphaera cupida sp. nov., a hyperthermophilic hydrolytic archaeon from a hot spring of Kamchatka, and proposal of Ignisphaeraceae fam. nov.</title>
        <authorList>
            <person name="Podosokorskaya O.A."/>
            <person name="Elcheninov A.G."/>
            <person name="Maltseva A.I."/>
            <person name="Zayulina K.S."/>
            <person name="Novikov A."/>
            <person name="Merkel A.Y."/>
        </authorList>
    </citation>
    <scope>NUCLEOTIDE SEQUENCE [LARGE SCALE GENOMIC DNA]</scope>
    <source>
        <strain evidence="2 3">38H-sp</strain>
    </source>
</reference>
<keyword evidence="3" id="KW-1185">Reference proteome</keyword>
<evidence type="ECO:0000256" key="1">
    <source>
        <dbReference type="SAM" id="Coils"/>
    </source>
</evidence>
<proteinExistence type="predicted"/>
<evidence type="ECO:0000313" key="3">
    <source>
        <dbReference type="Proteomes" id="UP001466331"/>
    </source>
</evidence>
<organism evidence="2 3">
    <name type="scientific">Rarispira pelagica</name>
    <dbReference type="NCBI Taxonomy" id="3141764"/>
    <lineage>
        <taxon>Bacteria</taxon>
        <taxon>Pseudomonadati</taxon>
        <taxon>Spirochaetota</taxon>
        <taxon>Spirochaetia</taxon>
        <taxon>Winmispirales</taxon>
        <taxon>Winmispiraceae</taxon>
        <taxon>Rarispira</taxon>
    </lineage>
</organism>
<sequence>MDYLSKQVIKYQEKRQKFENIFSILAEEIYNYPRNEEHRGGFLIFFYPRLKKLCKTFEYQGIPFSHYLRKTIKWQYKSFLKEISTRNNLEDILSSSDFQELYLNRSALSFNSAHDKKTSMLAEILKNAKGKERTRLFFLILREIEYLPPDYEEEIAEIMEIETDHLQYIFSELRKRRHSRIIKRQIVQKKRNALNMRILLLEKQIELASEEEKIQLIEEIEKKKIRLKKLDRKLEKMSIRAKHSDIAEVLNIPKGTIDSGIYYIIKRSQEGTSFINNYFSDFNSASKACHGNVAHFTLTG</sequence>
<accession>A0ABU9UDJ9</accession>
<dbReference type="Proteomes" id="UP001466331">
    <property type="component" value="Unassembled WGS sequence"/>
</dbReference>
<comment type="caution">
    <text evidence="2">The sequence shown here is derived from an EMBL/GenBank/DDBJ whole genome shotgun (WGS) entry which is preliminary data.</text>
</comment>
<evidence type="ECO:0008006" key="4">
    <source>
        <dbReference type="Google" id="ProtNLM"/>
    </source>
</evidence>
<keyword evidence="1" id="KW-0175">Coiled coil</keyword>
<dbReference type="EMBL" id="JBCHKQ010000005">
    <property type="protein sequence ID" value="MEM5948759.1"/>
    <property type="molecule type" value="Genomic_DNA"/>
</dbReference>
<protein>
    <recommendedName>
        <fullName evidence="4">Sigma-70 family RNA polymerase sigma factor</fullName>
    </recommendedName>
</protein>
<gene>
    <name evidence="2" type="ORF">WKV44_09435</name>
</gene>
<dbReference type="RefSeq" id="WP_420070210.1">
    <property type="nucleotide sequence ID" value="NZ_JBCHKQ010000005.1"/>
</dbReference>
<feature type="coiled-coil region" evidence="1">
    <location>
        <begin position="191"/>
        <end position="240"/>
    </location>
</feature>